<evidence type="ECO:0000256" key="6">
    <source>
        <dbReference type="ARBA" id="ARBA00023136"/>
    </source>
</evidence>
<feature type="domain" description="TonB-dependent receptor plug" evidence="12">
    <location>
        <begin position="13"/>
        <end position="122"/>
    </location>
</feature>
<reference evidence="13 14" key="1">
    <citation type="submission" date="2017-08" db="EMBL/GenBank/DDBJ databases">
        <title>Halovibrio sewagensis sp. nov., isolated from wastewater of high salinity.</title>
        <authorList>
            <person name="Dong X."/>
            <person name="Zhang G."/>
        </authorList>
    </citation>
    <scope>NUCLEOTIDE SEQUENCE [LARGE SCALE GENOMIC DNA]</scope>
    <source>
        <strain evidence="13 14">YL5-2</strain>
    </source>
</reference>
<feature type="region of interest" description="Disordered" evidence="10">
    <location>
        <begin position="209"/>
        <end position="241"/>
    </location>
</feature>
<dbReference type="InterPro" id="IPR000531">
    <property type="entry name" value="Beta-barrel_TonB"/>
</dbReference>
<dbReference type="Pfam" id="PF07715">
    <property type="entry name" value="Plug"/>
    <property type="match status" value="1"/>
</dbReference>
<dbReference type="Gene3D" id="2.40.170.20">
    <property type="entry name" value="TonB-dependent receptor, beta-barrel domain"/>
    <property type="match status" value="1"/>
</dbReference>
<dbReference type="GO" id="GO:0044718">
    <property type="term" value="P:siderophore transmembrane transport"/>
    <property type="evidence" value="ECO:0007669"/>
    <property type="project" value="TreeGrafter"/>
</dbReference>
<evidence type="ECO:0000256" key="4">
    <source>
        <dbReference type="ARBA" id="ARBA00022692"/>
    </source>
</evidence>
<keyword evidence="4 8" id="KW-0812">Transmembrane</keyword>
<evidence type="ECO:0000259" key="11">
    <source>
        <dbReference type="Pfam" id="PF00593"/>
    </source>
</evidence>
<evidence type="ECO:0000313" key="13">
    <source>
        <dbReference type="EMBL" id="PAU77825.1"/>
    </source>
</evidence>
<evidence type="ECO:0000256" key="8">
    <source>
        <dbReference type="PROSITE-ProRule" id="PRU01360"/>
    </source>
</evidence>
<evidence type="ECO:0000256" key="2">
    <source>
        <dbReference type="ARBA" id="ARBA00022448"/>
    </source>
</evidence>
<dbReference type="OrthoDB" id="9760620at2"/>
<dbReference type="InterPro" id="IPR012910">
    <property type="entry name" value="Plug_dom"/>
</dbReference>
<organism evidence="13 14">
    <name type="scientific">Halovibrio salipaludis</name>
    <dbReference type="NCBI Taxonomy" id="2032626"/>
    <lineage>
        <taxon>Bacteria</taxon>
        <taxon>Pseudomonadati</taxon>
        <taxon>Pseudomonadota</taxon>
        <taxon>Gammaproteobacteria</taxon>
        <taxon>Oceanospirillales</taxon>
        <taxon>Halomonadaceae</taxon>
        <taxon>Halovibrio</taxon>
    </lineage>
</organism>
<evidence type="ECO:0000256" key="3">
    <source>
        <dbReference type="ARBA" id="ARBA00022452"/>
    </source>
</evidence>
<sequence length="651" mass="71405">MEVTATGLVRDRAQAPMAVTVVDETALQDGRERLGLDEGLKRVPGIFFQNRYNFAQNLRISMRGFGARAPFGIRGIRLRVDGIPETLPDGQSQIDTIDLESAERVEVLRGPSSALYGNAAGGMLAVTTPDGRGKAPPRASLTGGSHGLRRVAASGGGTSGAWNGHISAWHLDYDGYRDQSRTEKMMVNGKAGYQLGPGRRLETVFTAYDQPTGEDPGALTRAQAREDRRQADPDAETLDAGQSVDQQRLGLIYSDERSLPGVLELTTFYTRRNFEQQLPFAGPSLIGYERDFYDTSAEYRDQAGVAGLPVDWTLGTSFRKQRDDRERFNVNSNGERGTKARDALERATSTALYGQADLAVTDSVRMMFGGRYDHVRFQVEERGGGDGAFDDRSYDEFSVSLGPTWSFHPRHQLYANVGTAFETPTFTELIDATANNNQTAPELTPQKAVNTEVGFKGVVNERLRYELAAYRVTTEDEIVVNENDDGSTTYRNAGETRRDGVELGGEAFVTENLTLTGAYTWSDFRFRDHPDGLAGNRLPGLPEHNLFLEAAWDQGPWMVAVETEAISDVYVSDANGVSASGYGLVHLRGQYELALGGSRLTLGWGVQNLFDRDYFSNIRVNASDNESTGAFYEPAPGRTIHASVSLTFQGP</sequence>
<dbReference type="PANTHER" id="PTHR30069">
    <property type="entry name" value="TONB-DEPENDENT OUTER MEMBRANE RECEPTOR"/>
    <property type="match status" value="1"/>
</dbReference>
<comment type="subcellular location">
    <subcellularLocation>
        <location evidence="1 8">Cell outer membrane</location>
        <topology evidence="1 8">Multi-pass membrane protein</topology>
    </subcellularLocation>
</comment>
<keyword evidence="3 8" id="KW-1134">Transmembrane beta strand</keyword>
<evidence type="ECO:0000259" key="12">
    <source>
        <dbReference type="Pfam" id="PF07715"/>
    </source>
</evidence>
<dbReference type="InterPro" id="IPR036942">
    <property type="entry name" value="Beta-barrel_TonB_sf"/>
</dbReference>
<dbReference type="GO" id="GO:0015344">
    <property type="term" value="F:siderophore uptake transmembrane transporter activity"/>
    <property type="evidence" value="ECO:0007669"/>
    <property type="project" value="TreeGrafter"/>
</dbReference>
<dbReference type="GO" id="GO:0009279">
    <property type="term" value="C:cell outer membrane"/>
    <property type="evidence" value="ECO:0007669"/>
    <property type="project" value="UniProtKB-SubCell"/>
</dbReference>
<name>A0A2A2EZK5_9GAMM</name>
<dbReference type="Pfam" id="PF00593">
    <property type="entry name" value="TonB_dep_Rec_b-barrel"/>
    <property type="match status" value="1"/>
</dbReference>
<comment type="caution">
    <text evidence="13">The sequence shown here is derived from an EMBL/GenBank/DDBJ whole genome shotgun (WGS) entry which is preliminary data.</text>
</comment>
<dbReference type="InterPro" id="IPR037066">
    <property type="entry name" value="Plug_dom_sf"/>
</dbReference>
<accession>A0A2A2EZK5</accession>
<evidence type="ECO:0000313" key="14">
    <source>
        <dbReference type="Proteomes" id="UP000218896"/>
    </source>
</evidence>
<keyword evidence="2 8" id="KW-0813">Transport</keyword>
<dbReference type="Gene3D" id="2.170.130.10">
    <property type="entry name" value="TonB-dependent receptor, plug domain"/>
    <property type="match status" value="1"/>
</dbReference>
<evidence type="ECO:0000256" key="5">
    <source>
        <dbReference type="ARBA" id="ARBA00023077"/>
    </source>
</evidence>
<dbReference type="CDD" id="cd01347">
    <property type="entry name" value="ligand_gated_channel"/>
    <property type="match status" value="1"/>
</dbReference>
<dbReference type="InterPro" id="IPR039426">
    <property type="entry name" value="TonB-dep_rcpt-like"/>
</dbReference>
<dbReference type="Proteomes" id="UP000218896">
    <property type="component" value="Unassembled WGS sequence"/>
</dbReference>
<protein>
    <submittedName>
        <fullName evidence="13">TonB-dependent receptor</fullName>
    </submittedName>
</protein>
<evidence type="ECO:0000256" key="10">
    <source>
        <dbReference type="SAM" id="MobiDB-lite"/>
    </source>
</evidence>
<dbReference type="SUPFAM" id="SSF56935">
    <property type="entry name" value="Porins"/>
    <property type="match status" value="1"/>
</dbReference>
<dbReference type="RefSeq" id="WP_095618390.1">
    <property type="nucleotide sequence ID" value="NZ_NSKD01000008.1"/>
</dbReference>
<dbReference type="PANTHER" id="PTHR30069:SF28">
    <property type="entry name" value="TONB-DEPENDENT RECEPTOR YNCD-RELATED"/>
    <property type="match status" value="1"/>
</dbReference>
<dbReference type="EMBL" id="NSKD01000008">
    <property type="protein sequence ID" value="PAU77825.1"/>
    <property type="molecule type" value="Genomic_DNA"/>
</dbReference>
<keyword evidence="14" id="KW-1185">Reference proteome</keyword>
<feature type="compositionally biased region" description="Basic and acidic residues" evidence="10">
    <location>
        <begin position="223"/>
        <end position="232"/>
    </location>
</feature>
<comment type="similarity">
    <text evidence="8 9">Belongs to the TonB-dependent receptor family.</text>
</comment>
<keyword evidence="5 9" id="KW-0798">TonB box</keyword>
<keyword evidence="7 8" id="KW-0998">Cell outer membrane</keyword>
<keyword evidence="13" id="KW-0675">Receptor</keyword>
<dbReference type="PROSITE" id="PS52016">
    <property type="entry name" value="TONB_DEPENDENT_REC_3"/>
    <property type="match status" value="1"/>
</dbReference>
<gene>
    <name evidence="13" type="ORF">CK501_14120</name>
</gene>
<evidence type="ECO:0000256" key="9">
    <source>
        <dbReference type="RuleBase" id="RU003357"/>
    </source>
</evidence>
<keyword evidence="6 8" id="KW-0472">Membrane</keyword>
<evidence type="ECO:0000256" key="1">
    <source>
        <dbReference type="ARBA" id="ARBA00004571"/>
    </source>
</evidence>
<dbReference type="AlphaFoldDB" id="A0A2A2EZK5"/>
<evidence type="ECO:0000256" key="7">
    <source>
        <dbReference type="ARBA" id="ARBA00023237"/>
    </source>
</evidence>
<proteinExistence type="inferred from homology"/>
<feature type="domain" description="TonB-dependent receptor-like beta-barrel" evidence="11">
    <location>
        <begin position="194"/>
        <end position="609"/>
    </location>
</feature>